<accession>T2KNZ0</accession>
<evidence type="ECO:0008006" key="4">
    <source>
        <dbReference type="Google" id="ProtNLM"/>
    </source>
</evidence>
<dbReference type="RefSeq" id="WP_051774855.1">
    <property type="nucleotide sequence ID" value="NZ_HG315671.1"/>
</dbReference>
<gene>
    <name evidence="2" type="ORF">BN863_28700</name>
</gene>
<proteinExistence type="predicted"/>
<keyword evidence="3" id="KW-1185">Reference proteome</keyword>
<sequence length="431" mass="48794">MKIPPFLYNPIAKYVLRNTDERVLRVVAETKSGNKRISDLTTKESISMQAQTLEQWKMALLLASDPEEPSRAELDKLYKNLRLDNHLVSQFENRTEPVQGSDFKFVDANGKENEDAKSLFEAQWFIEFVGICMSSKWEGTKVIELYDLDDNMFLKDVVEIPLSHIVPSKGLILKEAGGTEGWNYKEGVYADMYIQVGKDNFLGMLAQLAPIVLAKKLGVGSWLDYIEKYGVPSIFAITDREDQERLDQLYEALLNFKSNNFMVGRGQEKFEIGKDTGTDAYNTFDRLIERANSEMSKRIVGATGTSDEKSHVGAAQVHADILGTKHKLDKFFIKVIINNQLIPRLVKLSPAYASLAHLKFEWDDTESLTLKELLQAIKDLSSFYEFDIKELENRTGLPITGIKQTSTEPPTVPVPDPEPEPEPTTKKKSLK</sequence>
<dbReference type="InterPro" id="IPR009279">
    <property type="entry name" value="Portal_Mu"/>
</dbReference>
<dbReference type="STRING" id="1347342.BN863_28700"/>
<feature type="region of interest" description="Disordered" evidence="1">
    <location>
        <begin position="399"/>
        <end position="431"/>
    </location>
</feature>
<dbReference type="AlphaFoldDB" id="T2KNZ0"/>
<dbReference type="HOGENOM" id="CLU_625424_0_0_10"/>
<dbReference type="Pfam" id="PF06074">
    <property type="entry name" value="Portal_Mu"/>
    <property type="match status" value="1"/>
</dbReference>
<dbReference type="EMBL" id="HG315671">
    <property type="protein sequence ID" value="CDF80582.1"/>
    <property type="molecule type" value="Genomic_DNA"/>
</dbReference>
<evidence type="ECO:0000256" key="1">
    <source>
        <dbReference type="SAM" id="MobiDB-lite"/>
    </source>
</evidence>
<dbReference type="eggNOG" id="COG4383">
    <property type="taxonomic scope" value="Bacteria"/>
</dbReference>
<reference evidence="2 3" key="1">
    <citation type="journal article" date="2013" name="Appl. Environ. Microbiol.">
        <title>The genome of the alga-associated marine flavobacterium Formosa agariphila KMM 3901T reveals a broad potential for degradation of algal polysaccharides.</title>
        <authorList>
            <person name="Mann A.J."/>
            <person name="Hahnke R.L."/>
            <person name="Huang S."/>
            <person name="Werner J."/>
            <person name="Xing P."/>
            <person name="Barbeyron T."/>
            <person name="Huettel B."/>
            <person name="Stueber K."/>
            <person name="Reinhardt R."/>
            <person name="Harder J."/>
            <person name="Gloeckner F.O."/>
            <person name="Amann R.I."/>
            <person name="Teeling H."/>
        </authorList>
    </citation>
    <scope>NUCLEOTIDE SEQUENCE [LARGE SCALE GENOMIC DNA]</scope>
    <source>
        <strain evidence="3">DSM 15362 / KCTC 12365 / LMG 23005 / KMM 3901</strain>
    </source>
</reference>
<dbReference type="PATRIC" id="fig|1347342.6.peg.2889"/>
<dbReference type="Proteomes" id="UP000016160">
    <property type="component" value="Chromosome"/>
</dbReference>
<protein>
    <recommendedName>
        <fullName evidence="4">DUF935 family protein</fullName>
    </recommendedName>
</protein>
<name>T2KNZ0_FORAG</name>
<evidence type="ECO:0000313" key="2">
    <source>
        <dbReference type="EMBL" id="CDF80582.1"/>
    </source>
</evidence>
<evidence type="ECO:0000313" key="3">
    <source>
        <dbReference type="Proteomes" id="UP000016160"/>
    </source>
</evidence>
<dbReference type="OrthoDB" id="9797300at2"/>
<organism evidence="2 3">
    <name type="scientific">Formosa agariphila (strain DSM 15362 / KCTC 12365 / LMG 23005 / KMM 3901 / M-2Alg 35-1)</name>
    <dbReference type="NCBI Taxonomy" id="1347342"/>
    <lineage>
        <taxon>Bacteria</taxon>
        <taxon>Pseudomonadati</taxon>
        <taxon>Bacteroidota</taxon>
        <taxon>Flavobacteriia</taxon>
        <taxon>Flavobacteriales</taxon>
        <taxon>Flavobacteriaceae</taxon>
        <taxon>Formosa</taxon>
    </lineage>
</organism>